<dbReference type="EMBL" id="CP019894">
    <property type="protein sequence ID" value="ARB04201.1"/>
    <property type="molecule type" value="Genomic_DNA"/>
</dbReference>
<evidence type="ECO:0000313" key="3">
    <source>
        <dbReference type="Proteomes" id="UP000191249"/>
    </source>
</evidence>
<proteinExistence type="predicted"/>
<evidence type="ECO:0000256" key="1">
    <source>
        <dbReference type="SAM" id="MobiDB-lite"/>
    </source>
</evidence>
<feature type="region of interest" description="Disordered" evidence="1">
    <location>
        <begin position="1"/>
        <end position="26"/>
    </location>
</feature>
<evidence type="ECO:0000313" key="2">
    <source>
        <dbReference type="EMBL" id="ARB04201.1"/>
    </source>
</evidence>
<name>A0AAU8VF84_NEILA</name>
<dbReference type="Proteomes" id="UP000191249">
    <property type="component" value="Chromosome"/>
</dbReference>
<feature type="compositionally biased region" description="Basic and acidic residues" evidence="1">
    <location>
        <begin position="9"/>
        <end position="22"/>
    </location>
</feature>
<accession>A0AAU8VF84</accession>
<protein>
    <submittedName>
        <fullName evidence="2">Uncharacterized protein</fullName>
    </submittedName>
</protein>
<sequence length="65" mass="7381">MGKMTAQKLRNEKQPEPDRPDSRLNGNGGILSFRLCFPFSREQWGQAVFQTAFSVRGIIRILATI</sequence>
<reference evidence="2 3" key="1">
    <citation type="submission" date="2017-03" db="EMBL/GenBank/DDBJ databases">
        <title>N. lactamica Y92-1009 whole genome sequence.</title>
        <authorList>
            <person name="Pandey A.K."/>
            <person name="Read R.C."/>
        </authorList>
    </citation>
    <scope>NUCLEOTIDE SEQUENCE [LARGE SCALE GENOMIC DNA]</scope>
    <source>
        <strain evidence="2 3">Y92-1009</strain>
    </source>
</reference>
<gene>
    <name evidence="2" type="ORF">B2G52_04295</name>
</gene>
<dbReference type="AlphaFoldDB" id="A0AAU8VF84"/>
<organism evidence="2 3">
    <name type="scientific">Neisseria lactamica</name>
    <dbReference type="NCBI Taxonomy" id="486"/>
    <lineage>
        <taxon>Bacteria</taxon>
        <taxon>Pseudomonadati</taxon>
        <taxon>Pseudomonadota</taxon>
        <taxon>Betaproteobacteria</taxon>
        <taxon>Neisseriales</taxon>
        <taxon>Neisseriaceae</taxon>
        <taxon>Neisseria</taxon>
    </lineage>
</organism>